<evidence type="ECO:0000313" key="1">
    <source>
        <dbReference type="EMBL" id="CAL1549168.1"/>
    </source>
</evidence>
<feature type="non-terminal residue" evidence="1">
    <location>
        <position position="1"/>
    </location>
</feature>
<evidence type="ECO:0000313" key="2">
    <source>
        <dbReference type="Proteomes" id="UP001497497"/>
    </source>
</evidence>
<accession>A0AAV2IRG2</accession>
<dbReference type="Proteomes" id="UP001497497">
    <property type="component" value="Unassembled WGS sequence"/>
</dbReference>
<proteinExistence type="predicted"/>
<protein>
    <submittedName>
        <fullName evidence="1">Uncharacterized protein</fullName>
    </submittedName>
</protein>
<organism evidence="1 2">
    <name type="scientific">Lymnaea stagnalis</name>
    <name type="common">Great pond snail</name>
    <name type="synonym">Helix stagnalis</name>
    <dbReference type="NCBI Taxonomy" id="6523"/>
    <lineage>
        <taxon>Eukaryota</taxon>
        <taxon>Metazoa</taxon>
        <taxon>Spiralia</taxon>
        <taxon>Lophotrochozoa</taxon>
        <taxon>Mollusca</taxon>
        <taxon>Gastropoda</taxon>
        <taxon>Heterobranchia</taxon>
        <taxon>Euthyneura</taxon>
        <taxon>Panpulmonata</taxon>
        <taxon>Hygrophila</taxon>
        <taxon>Lymnaeoidea</taxon>
        <taxon>Lymnaeidae</taxon>
        <taxon>Lymnaea</taxon>
    </lineage>
</organism>
<keyword evidence="2" id="KW-1185">Reference proteome</keyword>
<comment type="caution">
    <text evidence="1">The sequence shown here is derived from an EMBL/GenBank/DDBJ whole genome shotgun (WGS) entry which is preliminary data.</text>
</comment>
<dbReference type="EMBL" id="CAXITT010006092">
    <property type="protein sequence ID" value="CAL1549168.1"/>
    <property type="molecule type" value="Genomic_DNA"/>
</dbReference>
<name>A0AAV2IRG2_LYMST</name>
<reference evidence="1 2" key="1">
    <citation type="submission" date="2024-04" db="EMBL/GenBank/DDBJ databases">
        <authorList>
            <consortium name="Genoscope - CEA"/>
            <person name="William W."/>
        </authorList>
    </citation>
    <scope>NUCLEOTIDE SEQUENCE [LARGE SCALE GENOMIC DNA]</scope>
</reference>
<gene>
    <name evidence="1" type="ORF">GSLYS_00022485001</name>
</gene>
<dbReference type="AlphaFoldDB" id="A0AAV2IRG2"/>
<sequence>LQITSVGNATFKGCIDLSYSKQLYQDLKKNQPSVNLVNSFHLHCLVTPYNIADSLVPDWKTY</sequence>